<dbReference type="PANTHER" id="PTHR46934">
    <property type="entry name" value="MYB_DNA-BIND_3 DOMAIN-CONTAINING PROTEIN-RELATED"/>
    <property type="match status" value="1"/>
</dbReference>
<evidence type="ECO:0000313" key="3">
    <source>
        <dbReference type="Proteomes" id="UP000002149"/>
    </source>
</evidence>
<dbReference type="GeneID" id="3257194"/>
<feature type="compositionally biased region" description="Polar residues" evidence="1">
    <location>
        <begin position="240"/>
        <end position="249"/>
    </location>
</feature>
<feature type="region of interest" description="Disordered" evidence="1">
    <location>
        <begin position="174"/>
        <end position="287"/>
    </location>
</feature>
<protein>
    <recommendedName>
        <fullName evidence="4">Myb-like domain-containing protein</fullName>
    </recommendedName>
</protein>
<dbReference type="VEuPathDB" id="FungiDB:CND05880"/>
<feature type="compositionally biased region" description="Polar residues" evidence="1">
    <location>
        <begin position="218"/>
        <end position="227"/>
    </location>
</feature>
<dbReference type="AlphaFoldDB" id="F5HA17"/>
<proteinExistence type="predicted"/>
<dbReference type="Proteomes" id="UP000002149">
    <property type="component" value="Chromosome 4"/>
</dbReference>
<dbReference type="KEGG" id="cne:CND05880"/>
<feature type="compositionally biased region" description="Polar residues" evidence="1">
    <location>
        <begin position="256"/>
        <end position="270"/>
    </location>
</feature>
<organism evidence="2 3">
    <name type="scientific">Cryptococcus deneoformans (strain JEC21 / ATCC MYA-565)</name>
    <name type="common">Cryptococcus neoformans var. neoformans serotype D</name>
    <dbReference type="NCBI Taxonomy" id="214684"/>
    <lineage>
        <taxon>Eukaryota</taxon>
        <taxon>Fungi</taxon>
        <taxon>Dikarya</taxon>
        <taxon>Basidiomycota</taxon>
        <taxon>Agaricomycotina</taxon>
        <taxon>Tremellomycetes</taxon>
        <taxon>Tremellales</taxon>
        <taxon>Cryptococcaceae</taxon>
        <taxon>Cryptococcus</taxon>
        <taxon>Cryptococcus neoformans species complex</taxon>
    </lineage>
</organism>
<dbReference type="InParanoid" id="F5HA17"/>
<dbReference type="OrthoDB" id="3366674at2759"/>
<feature type="compositionally biased region" description="Acidic residues" evidence="1">
    <location>
        <begin position="184"/>
        <end position="197"/>
    </location>
</feature>
<name>F5HA17_CRYD1</name>
<dbReference type="EMBL" id="AE017344">
    <property type="protein sequence ID" value="AAW42805.1"/>
    <property type="molecule type" value="Genomic_DNA"/>
</dbReference>
<dbReference type="RefSeq" id="XP_570112.1">
    <property type="nucleotide sequence ID" value="XM_570112.2"/>
</dbReference>
<dbReference type="PaxDb" id="214684-F5HA17"/>
<evidence type="ECO:0000313" key="2">
    <source>
        <dbReference type="EMBL" id="AAW42805.1"/>
    </source>
</evidence>
<evidence type="ECO:0008006" key="4">
    <source>
        <dbReference type="Google" id="ProtNLM"/>
    </source>
</evidence>
<accession>F5HA17</accession>
<evidence type="ECO:0000256" key="1">
    <source>
        <dbReference type="SAM" id="MobiDB-lite"/>
    </source>
</evidence>
<dbReference type="HOGENOM" id="CLU_719651_0_0_1"/>
<reference evidence="2 3" key="1">
    <citation type="journal article" date="2005" name="Science">
        <title>The genome of the basidiomycetous yeast and human pathogen Cryptococcus neoformans.</title>
        <authorList>
            <person name="Loftus B.J."/>
            <person name="Fung E."/>
            <person name="Roncaglia P."/>
            <person name="Rowley D."/>
            <person name="Amedeo P."/>
            <person name="Bruno D."/>
            <person name="Vamathevan J."/>
            <person name="Miranda M."/>
            <person name="Anderson I.J."/>
            <person name="Fraser J.A."/>
            <person name="Allen J.E."/>
            <person name="Bosdet I.E."/>
            <person name="Brent M.R."/>
            <person name="Chiu R."/>
            <person name="Doering T.L."/>
            <person name="Donlin M.J."/>
            <person name="D'Souza C.A."/>
            <person name="Fox D.S."/>
            <person name="Grinberg V."/>
            <person name="Fu J."/>
            <person name="Fukushima M."/>
            <person name="Haas B.J."/>
            <person name="Huang J.C."/>
            <person name="Janbon G."/>
            <person name="Jones S.J."/>
            <person name="Koo H.L."/>
            <person name="Krzywinski M.I."/>
            <person name="Kwon-Chung J.K."/>
            <person name="Lengeler K.B."/>
            <person name="Maiti R."/>
            <person name="Marra M.A."/>
            <person name="Marra R.E."/>
            <person name="Mathewson C.A."/>
            <person name="Mitchell T.G."/>
            <person name="Pertea M."/>
            <person name="Riggs F.R."/>
            <person name="Salzberg S.L."/>
            <person name="Schein J.E."/>
            <person name="Shvartsbeyn A."/>
            <person name="Shin H."/>
            <person name="Shumway M."/>
            <person name="Specht C.A."/>
            <person name="Suh B.B."/>
            <person name="Tenney A."/>
            <person name="Utterback T.R."/>
            <person name="Wickes B.L."/>
            <person name="Wortman J.R."/>
            <person name="Wye N.H."/>
            <person name="Kronstad J.W."/>
            <person name="Lodge J.K."/>
            <person name="Heitman J."/>
            <person name="Davis R.W."/>
            <person name="Fraser C.M."/>
            <person name="Hyman R.W."/>
        </authorList>
    </citation>
    <scope>NUCLEOTIDE SEQUENCE [LARGE SCALE GENOMIC DNA]</scope>
    <source>
        <strain evidence="3">JEC21 / ATCC MYA-565</strain>
    </source>
</reference>
<keyword evidence="3" id="KW-1185">Reference proteome</keyword>
<gene>
    <name evidence="2" type="ordered locus">CND05880</name>
</gene>
<feature type="compositionally biased region" description="Basic and acidic residues" evidence="1">
    <location>
        <begin position="277"/>
        <end position="287"/>
    </location>
</feature>
<sequence length="384" mass="42900">MTDDRRRWIDHFIFHRSSSSATYSTATRTMPAKNKQPSQPKLEKKVNAKWSLSETRLMLEHLAELQRQAPIPIKPWTSRHWDEVAALFSDPLKTSYACCNKYAYLHNDYYAPMLKLSKKSGWGMNEDLGCIEATDELWQEVIEETPSNKRFYNNPWPLFAIFGKTCTDTTATGRPVFIPGDGLVNEEESGNDGDEEDGGGHHDSVLLAGDTAGVSEASIPSSGQNRFRTGFASQEPGPSRLTTTLPSTGSKKRKATSSPAADTQITQQKSAATARAGRRDRAKETHEVELAQSDLDRANLIKVLDTLVTKGLPANNVVSAVFEEKKACRQYLVGAEFLSEEEKVEVLEMCMESQTHRQTVLLAKENPEDEMCRQLVSRLLTKNK</sequence>